<dbReference type="Pfam" id="PF05063">
    <property type="entry name" value="MT-A70"/>
    <property type="match status" value="1"/>
</dbReference>
<dbReference type="Gene3D" id="3.40.50.150">
    <property type="entry name" value="Vaccinia Virus protein VP39"/>
    <property type="match status" value="1"/>
</dbReference>
<proteinExistence type="inferred from homology"/>
<dbReference type="PROSITE" id="PS00092">
    <property type="entry name" value="N6_MTASE"/>
    <property type="match status" value="1"/>
</dbReference>
<accession>A0A9P0CTW1</accession>
<dbReference type="Proteomes" id="UP001153636">
    <property type="component" value="Chromosome 3"/>
</dbReference>
<dbReference type="InterPro" id="IPR007757">
    <property type="entry name" value="MT-A70-like"/>
</dbReference>
<dbReference type="PANTHER" id="PTHR12829">
    <property type="entry name" value="N6-ADENOSINE-METHYLTRANSFERASE"/>
    <property type="match status" value="1"/>
</dbReference>
<reference evidence="2" key="1">
    <citation type="submission" date="2022-01" db="EMBL/GenBank/DDBJ databases">
        <authorList>
            <person name="King R."/>
        </authorList>
    </citation>
    <scope>NUCLEOTIDE SEQUENCE</scope>
</reference>
<dbReference type="PROSITE" id="PS51143">
    <property type="entry name" value="MT_A70"/>
    <property type="match status" value="1"/>
</dbReference>
<dbReference type="GO" id="GO:0032259">
    <property type="term" value="P:methylation"/>
    <property type="evidence" value="ECO:0007669"/>
    <property type="project" value="InterPro"/>
</dbReference>
<dbReference type="EMBL" id="OV651815">
    <property type="protein sequence ID" value="CAH1108076.1"/>
    <property type="molecule type" value="Genomic_DNA"/>
</dbReference>
<evidence type="ECO:0000256" key="1">
    <source>
        <dbReference type="PROSITE-ProRule" id="PRU00489"/>
    </source>
</evidence>
<dbReference type="GO" id="GO:0005634">
    <property type="term" value="C:nucleus"/>
    <property type="evidence" value="ECO:0007669"/>
    <property type="project" value="TreeGrafter"/>
</dbReference>
<gene>
    <name evidence="2" type="ORF">PSYICH_LOCUS9434</name>
</gene>
<dbReference type="InterPro" id="IPR002052">
    <property type="entry name" value="DNA_methylase_N6_adenine_CS"/>
</dbReference>
<evidence type="ECO:0000313" key="2">
    <source>
        <dbReference type="EMBL" id="CAH1108076.1"/>
    </source>
</evidence>
<dbReference type="PANTHER" id="PTHR12829:SF4">
    <property type="entry name" value="N(6)-ADENINE-SPECIFIC METHYLTRANSFERASE METTL4"/>
    <property type="match status" value="1"/>
</dbReference>
<keyword evidence="3" id="KW-1185">Reference proteome</keyword>
<protein>
    <recommendedName>
        <fullName evidence="4">Methyltransferase-like protein 4</fullName>
    </recommendedName>
</protein>
<dbReference type="InterPro" id="IPR029063">
    <property type="entry name" value="SAM-dependent_MTases_sf"/>
</dbReference>
<comment type="similarity">
    <text evidence="1">Belongs to the MT-A70-like family.</text>
</comment>
<evidence type="ECO:0000313" key="3">
    <source>
        <dbReference type="Proteomes" id="UP001153636"/>
    </source>
</evidence>
<evidence type="ECO:0008006" key="4">
    <source>
        <dbReference type="Google" id="ProtNLM"/>
    </source>
</evidence>
<organism evidence="2 3">
    <name type="scientific">Psylliodes chrysocephalus</name>
    <dbReference type="NCBI Taxonomy" id="3402493"/>
    <lineage>
        <taxon>Eukaryota</taxon>
        <taxon>Metazoa</taxon>
        <taxon>Ecdysozoa</taxon>
        <taxon>Arthropoda</taxon>
        <taxon>Hexapoda</taxon>
        <taxon>Insecta</taxon>
        <taxon>Pterygota</taxon>
        <taxon>Neoptera</taxon>
        <taxon>Endopterygota</taxon>
        <taxon>Coleoptera</taxon>
        <taxon>Polyphaga</taxon>
        <taxon>Cucujiformia</taxon>
        <taxon>Chrysomeloidea</taxon>
        <taxon>Chrysomelidae</taxon>
        <taxon>Galerucinae</taxon>
        <taxon>Alticini</taxon>
        <taxon>Psylliodes</taxon>
    </lineage>
</organism>
<dbReference type="AlphaFoldDB" id="A0A9P0CTW1"/>
<dbReference type="SUPFAM" id="SSF53335">
    <property type="entry name" value="S-adenosyl-L-methionine-dependent methyltransferases"/>
    <property type="match status" value="1"/>
</dbReference>
<dbReference type="GO" id="GO:0008168">
    <property type="term" value="F:methyltransferase activity"/>
    <property type="evidence" value="ECO:0007669"/>
    <property type="project" value="InterPro"/>
</dbReference>
<dbReference type="OrthoDB" id="61116at2759"/>
<sequence length="341" mass="39552">MSKIFEDDLGVYISHADFINNIYKSIINNSACCINPDLFKIFAKYKTSKVKSKRLKPKFEINMNYNNEEQSEVKLKFYKFIQNNLRTQSDNIDILNNNEAIKAADKIQKNLSNSILELIGSNLGPAVVKEINGSNYLFPQNSTFFSKDVSEMYKHLGNKRFDLILLDPPWWNKYIRRKRKVSSDAYNMMYNHDLMNLPVNSLLTDDGLVAVWCTNSEQNYNSLLNDIFPNWNVTFVAKWYWVKVTTKFEPVCNFSEPPGKQPYEKLIFAHRKRSLPSPIDGKLLVSVPSAIHSHKPPLVDILKDFLPENPECLEIFARYLLPGWTSYGNEVLKLQHQCLFS</sequence>
<name>A0A9P0CTW1_9CUCU</name>
<dbReference type="GO" id="GO:0003676">
    <property type="term" value="F:nucleic acid binding"/>
    <property type="evidence" value="ECO:0007669"/>
    <property type="project" value="InterPro"/>
</dbReference>